<dbReference type="InterPro" id="IPR032675">
    <property type="entry name" value="LRR_dom_sf"/>
</dbReference>
<dbReference type="AlphaFoldDB" id="A0A371DG21"/>
<dbReference type="Gene3D" id="3.80.10.10">
    <property type="entry name" value="Ribonuclease Inhibitor"/>
    <property type="match status" value="1"/>
</dbReference>
<keyword evidence="2" id="KW-1185">Reference proteome</keyword>
<dbReference type="OrthoDB" id="2739823at2759"/>
<name>A0A371DG21_9APHY</name>
<evidence type="ECO:0000313" key="2">
    <source>
        <dbReference type="Proteomes" id="UP000256964"/>
    </source>
</evidence>
<sequence>MLQSVHYDPSVLHDKVKTCSCDGLPPASLTSPLLSSQLWSVHPALLIAAAQSRAAHNAPQGLLRLPSEVLSDNLEYIPDPYSRRCASFRPFWRSMATDGHSLLPVTHVCRRLREVALSHHSLWATTSTMHRRLLPCFLERSRPADIIVCAWSWCQAVIPSVIDTFKGEAGRIRELHLVDVEIGRRSCLEELLKCDLPNLKSFALSCCRVVSHWDDLPLPLSRHCHPTLQYLALKNVPSLPETGFPTLTHLSLAEIAVLDHHERVAGFIGDCPSLESVAFGVEPWSKTIGRNCSAPKERLPLEHLRRVTLHELDDQTLKHYASLLQPLEHDSAYHILGCDQRDDAFLLDFLFPPATWHDEE</sequence>
<dbReference type="EMBL" id="KZ857394">
    <property type="protein sequence ID" value="RDX51453.1"/>
    <property type="molecule type" value="Genomic_DNA"/>
</dbReference>
<evidence type="ECO:0000313" key="1">
    <source>
        <dbReference type="EMBL" id="RDX51453.1"/>
    </source>
</evidence>
<organism evidence="1 2">
    <name type="scientific">Lentinus brumalis</name>
    <dbReference type="NCBI Taxonomy" id="2498619"/>
    <lineage>
        <taxon>Eukaryota</taxon>
        <taxon>Fungi</taxon>
        <taxon>Dikarya</taxon>
        <taxon>Basidiomycota</taxon>
        <taxon>Agaricomycotina</taxon>
        <taxon>Agaricomycetes</taxon>
        <taxon>Polyporales</taxon>
        <taxon>Polyporaceae</taxon>
        <taxon>Lentinus</taxon>
    </lineage>
</organism>
<gene>
    <name evidence="1" type="ORF">OH76DRAFT_292489</name>
</gene>
<reference evidence="1 2" key="1">
    <citation type="journal article" date="2018" name="Biotechnol. Biofuels">
        <title>Integrative visual omics of the white-rot fungus Polyporus brumalis exposes the biotechnological potential of its oxidative enzymes for delignifying raw plant biomass.</title>
        <authorList>
            <person name="Miyauchi S."/>
            <person name="Rancon A."/>
            <person name="Drula E."/>
            <person name="Hage H."/>
            <person name="Chaduli D."/>
            <person name="Favel A."/>
            <person name="Grisel S."/>
            <person name="Henrissat B."/>
            <person name="Herpoel-Gimbert I."/>
            <person name="Ruiz-Duenas F.J."/>
            <person name="Chevret D."/>
            <person name="Hainaut M."/>
            <person name="Lin J."/>
            <person name="Wang M."/>
            <person name="Pangilinan J."/>
            <person name="Lipzen A."/>
            <person name="Lesage-Meessen L."/>
            <person name="Navarro D."/>
            <person name="Riley R."/>
            <person name="Grigoriev I.V."/>
            <person name="Zhou S."/>
            <person name="Raouche S."/>
            <person name="Rosso M.N."/>
        </authorList>
    </citation>
    <scope>NUCLEOTIDE SEQUENCE [LARGE SCALE GENOMIC DNA]</scope>
    <source>
        <strain evidence="1 2">BRFM 1820</strain>
    </source>
</reference>
<accession>A0A371DG21</accession>
<dbReference type="STRING" id="139420.A0A371DG21"/>
<dbReference type="Proteomes" id="UP000256964">
    <property type="component" value="Unassembled WGS sequence"/>
</dbReference>
<dbReference type="SUPFAM" id="SSF52047">
    <property type="entry name" value="RNI-like"/>
    <property type="match status" value="1"/>
</dbReference>
<protein>
    <submittedName>
        <fullName evidence="1">Uncharacterized protein</fullName>
    </submittedName>
</protein>
<proteinExistence type="predicted"/>